<keyword evidence="2" id="KW-0808">Transferase</keyword>
<name>S7TS82_DESML</name>
<evidence type="ECO:0000313" key="2">
    <source>
        <dbReference type="EMBL" id="EPR40017.1"/>
    </source>
</evidence>
<dbReference type="eggNOG" id="COG1216">
    <property type="taxonomic scope" value="Bacteria"/>
</dbReference>
<dbReference type="SUPFAM" id="SSF53448">
    <property type="entry name" value="Nucleotide-diphospho-sugar transferases"/>
    <property type="match status" value="1"/>
</dbReference>
<dbReference type="InterPro" id="IPR029044">
    <property type="entry name" value="Nucleotide-diphossugar_trans"/>
</dbReference>
<evidence type="ECO:0000313" key="3">
    <source>
        <dbReference type="Proteomes" id="UP000014977"/>
    </source>
</evidence>
<dbReference type="PANTHER" id="PTHR22916">
    <property type="entry name" value="GLYCOSYLTRANSFERASE"/>
    <property type="match status" value="1"/>
</dbReference>
<dbReference type="Pfam" id="PF00535">
    <property type="entry name" value="Glycos_transf_2"/>
    <property type="match status" value="1"/>
</dbReference>
<evidence type="ECO:0000259" key="1">
    <source>
        <dbReference type="Pfam" id="PF00535"/>
    </source>
</evidence>
<dbReference type="InterPro" id="IPR001173">
    <property type="entry name" value="Glyco_trans_2-like"/>
</dbReference>
<dbReference type="EMBL" id="ATHJ01000086">
    <property type="protein sequence ID" value="EPR40017.1"/>
    <property type="molecule type" value="Genomic_DNA"/>
</dbReference>
<dbReference type="Gene3D" id="3.90.550.10">
    <property type="entry name" value="Spore Coat Polysaccharide Biosynthesis Protein SpsA, Chain A"/>
    <property type="match status" value="1"/>
</dbReference>
<dbReference type="STRING" id="897.B2D07_13485"/>
<gene>
    <name evidence="2" type="ORF">dsmv_2446</name>
</gene>
<dbReference type="OrthoDB" id="5291101at2"/>
<dbReference type="GO" id="GO:0016758">
    <property type="term" value="F:hexosyltransferase activity"/>
    <property type="evidence" value="ECO:0007669"/>
    <property type="project" value="UniProtKB-ARBA"/>
</dbReference>
<keyword evidence="3" id="KW-1185">Reference proteome</keyword>
<sequence>MISSSASPLISVIIPTHNRAWILRDAIDSVLSQKDCTFELIVVDDGSTDDTPELLRSYGNRLTAIRQENRGVSAARNLGIRNATGRFIAFLDSDDYWLPGKLAAQAAFFNGRSNALICQTQEIWIRNGVRVNPRKRHRKRTGMIFEPSLHLCLISPSAVMMHRSLFDVVGLFDESLPACEDYDLWLQISCRFPVLLVDAPLVVKRGGHPDQLSRTPGLDRFRIAALVKCIERAPLTALQRNAAIRVLADKCRIYGEGCLKRGRRNEAPYYLNLPHRYLSLYKNED</sequence>
<feature type="domain" description="Glycosyltransferase 2-like" evidence="1">
    <location>
        <begin position="11"/>
        <end position="168"/>
    </location>
</feature>
<dbReference type="Proteomes" id="UP000014977">
    <property type="component" value="Unassembled WGS sequence"/>
</dbReference>
<reference evidence="2 3" key="1">
    <citation type="journal article" date="2013" name="Genome Announc.">
        <title>Draft genome sequences for three mercury-methylating, sulfate-reducing bacteria.</title>
        <authorList>
            <person name="Brown S.D."/>
            <person name="Hurt R.A.Jr."/>
            <person name="Gilmour C.C."/>
            <person name="Elias D.A."/>
        </authorList>
    </citation>
    <scope>NUCLEOTIDE SEQUENCE [LARGE SCALE GENOMIC DNA]</scope>
    <source>
        <strain evidence="2 3">DSM 2059</strain>
    </source>
</reference>
<dbReference type="RefSeq" id="WP_020877203.1">
    <property type="nucleotide sequence ID" value="NZ_ATHJ01000086.1"/>
</dbReference>
<proteinExistence type="predicted"/>
<protein>
    <submittedName>
        <fullName evidence="2">Glycosyl transferase family 2</fullName>
    </submittedName>
</protein>
<dbReference type="AlphaFoldDB" id="S7TS82"/>
<organism evidence="2 3">
    <name type="scientific">Desulfococcus multivorans DSM 2059</name>
    <dbReference type="NCBI Taxonomy" id="1121405"/>
    <lineage>
        <taxon>Bacteria</taxon>
        <taxon>Pseudomonadati</taxon>
        <taxon>Thermodesulfobacteriota</taxon>
        <taxon>Desulfobacteria</taxon>
        <taxon>Desulfobacterales</taxon>
        <taxon>Desulfococcaceae</taxon>
        <taxon>Desulfococcus</taxon>
    </lineage>
</organism>
<dbReference type="PANTHER" id="PTHR22916:SF3">
    <property type="entry name" value="UDP-GLCNAC:BETAGAL BETA-1,3-N-ACETYLGLUCOSAMINYLTRANSFERASE-LIKE PROTEIN 1"/>
    <property type="match status" value="1"/>
</dbReference>
<accession>S7TS82</accession>
<comment type="caution">
    <text evidence="2">The sequence shown here is derived from an EMBL/GenBank/DDBJ whole genome shotgun (WGS) entry which is preliminary data.</text>
</comment>